<feature type="coiled-coil region" evidence="1">
    <location>
        <begin position="2"/>
        <end position="69"/>
    </location>
</feature>
<gene>
    <name evidence="4" type="ORF">SRABI133_04201</name>
</gene>
<dbReference type="AlphaFoldDB" id="A0A9W4L3S6"/>
<sequence>MRVEKKMKVEELRKEIKKYTEELNNIYDSSADYPHEPNNPEYEHSPDHVEILEDQLSRLELELREYEYTDEAVQRSIEIDDLIFNEGYIIRDSESTNDLLSRAEQALEISKLISNKKTLSPLTLGIYGPWGEGKSSFLRLIETELDNINVNIKNDYKDVKNKYNKTHVVRFDASEYNDQDKIWFSMLSQLFAKYEKEVGIRARIKYGSQVLKVSYRENKWNYIINFILLSAFIAWVVIFTKDKSIVQVIKDNALYTNILGLISTAAVATNIVMPILKKIKSFSKPMSEKIISQLKYPDYKGLLGTREKVKESLDALIEAWTKKRGDKIVIMVDELDRCSEKTIVEFFDALQLFLPVESIIHVISINQEAVCYSLANNNSHFFDKEIVSNSEKLTFGQKYLEKYISIPYHLPKEYYYKDYITCLLNGQLNLYGESETDILVQSINDITKYKHITPREMKKIINLLLLSKERLINIYKSKDYIHHIPKFDEYISWFLLKYFYPKSAEIIIDYLEKYSDYNKYKTYNQIKDIIHNIKDFQENPNIKESEILLKKLDNIRIEYIIISNEISESLIYKTQI</sequence>
<dbReference type="InterPro" id="IPR027417">
    <property type="entry name" value="P-loop_NTPase"/>
</dbReference>
<keyword evidence="2" id="KW-1133">Transmembrane helix</keyword>
<dbReference type="Gene3D" id="3.40.50.300">
    <property type="entry name" value="P-loop containing nucleotide triphosphate hydrolases"/>
    <property type="match status" value="1"/>
</dbReference>
<dbReference type="EMBL" id="CAKKMG010000085">
    <property type="protein sequence ID" value="CAH0289900.1"/>
    <property type="molecule type" value="Genomic_DNA"/>
</dbReference>
<keyword evidence="2" id="KW-0812">Transmembrane</keyword>
<dbReference type="PANTHER" id="PTHR22674">
    <property type="entry name" value="NTPASE, KAP FAMILY P-LOOP DOMAIN-CONTAINING 1"/>
    <property type="match status" value="1"/>
</dbReference>
<feature type="transmembrane region" description="Helical" evidence="2">
    <location>
        <begin position="220"/>
        <end position="238"/>
    </location>
</feature>
<proteinExistence type="predicted"/>
<accession>A0A9W4L3S6</accession>
<keyword evidence="2" id="KW-0472">Membrane</keyword>
<protein>
    <recommendedName>
        <fullName evidence="3">KAP NTPase domain-containing protein</fullName>
    </recommendedName>
</protein>
<dbReference type="Proteomes" id="UP000789326">
    <property type="component" value="Unassembled WGS sequence"/>
</dbReference>
<evidence type="ECO:0000256" key="2">
    <source>
        <dbReference type="SAM" id="Phobius"/>
    </source>
</evidence>
<feature type="transmembrane region" description="Helical" evidence="2">
    <location>
        <begin position="258"/>
        <end position="276"/>
    </location>
</feature>
<name>A0A9W4L3S6_9BACI</name>
<evidence type="ECO:0000256" key="1">
    <source>
        <dbReference type="SAM" id="Coils"/>
    </source>
</evidence>
<evidence type="ECO:0000313" key="5">
    <source>
        <dbReference type="Proteomes" id="UP000789326"/>
    </source>
</evidence>
<keyword evidence="1" id="KW-0175">Coiled coil</keyword>
<comment type="caution">
    <text evidence="4">The sequence shown here is derived from an EMBL/GenBank/DDBJ whole genome shotgun (WGS) entry which is preliminary data.</text>
</comment>
<dbReference type="SUPFAM" id="SSF52540">
    <property type="entry name" value="P-loop containing nucleoside triphosphate hydrolases"/>
    <property type="match status" value="1"/>
</dbReference>
<reference evidence="4" key="1">
    <citation type="submission" date="2021-11" db="EMBL/GenBank/DDBJ databases">
        <authorList>
            <person name="Bulgarelli D."/>
        </authorList>
    </citation>
    <scope>NUCLEOTIDE SEQUENCE</scope>
    <source>
        <strain evidence="4">Bi133</strain>
    </source>
</reference>
<dbReference type="RefSeq" id="WP_230303494.1">
    <property type="nucleotide sequence ID" value="NZ_CAKKMG010000085.1"/>
</dbReference>
<organism evidence="4 5">
    <name type="scientific">Peribacillus simplex</name>
    <dbReference type="NCBI Taxonomy" id="1478"/>
    <lineage>
        <taxon>Bacteria</taxon>
        <taxon>Bacillati</taxon>
        <taxon>Bacillota</taxon>
        <taxon>Bacilli</taxon>
        <taxon>Bacillales</taxon>
        <taxon>Bacillaceae</taxon>
        <taxon>Peribacillus</taxon>
    </lineage>
</organism>
<dbReference type="InterPro" id="IPR052754">
    <property type="entry name" value="NTPase_KAP_P-loop"/>
</dbReference>
<evidence type="ECO:0000259" key="3">
    <source>
        <dbReference type="Pfam" id="PF07693"/>
    </source>
</evidence>
<dbReference type="Pfam" id="PF07693">
    <property type="entry name" value="KAP_NTPase"/>
    <property type="match status" value="1"/>
</dbReference>
<dbReference type="InterPro" id="IPR011646">
    <property type="entry name" value="KAP_P-loop"/>
</dbReference>
<evidence type="ECO:0000313" key="4">
    <source>
        <dbReference type="EMBL" id="CAH0289900.1"/>
    </source>
</evidence>
<feature type="domain" description="KAP NTPase" evidence="3">
    <location>
        <begin position="103"/>
        <end position="465"/>
    </location>
</feature>
<dbReference type="PANTHER" id="PTHR22674:SF6">
    <property type="entry name" value="NTPASE KAP FAMILY P-LOOP DOMAIN-CONTAINING PROTEIN 1"/>
    <property type="match status" value="1"/>
</dbReference>